<organism evidence="1">
    <name type="scientific">Anguilla anguilla</name>
    <name type="common">European freshwater eel</name>
    <name type="synonym">Muraena anguilla</name>
    <dbReference type="NCBI Taxonomy" id="7936"/>
    <lineage>
        <taxon>Eukaryota</taxon>
        <taxon>Metazoa</taxon>
        <taxon>Chordata</taxon>
        <taxon>Craniata</taxon>
        <taxon>Vertebrata</taxon>
        <taxon>Euteleostomi</taxon>
        <taxon>Actinopterygii</taxon>
        <taxon>Neopterygii</taxon>
        <taxon>Teleostei</taxon>
        <taxon>Anguilliformes</taxon>
        <taxon>Anguillidae</taxon>
        <taxon>Anguilla</taxon>
    </lineage>
</organism>
<reference evidence="1" key="2">
    <citation type="journal article" date="2015" name="Fish Shellfish Immunol.">
        <title>Early steps in the European eel (Anguilla anguilla)-Vibrio vulnificus interaction in the gills: Role of the RtxA13 toxin.</title>
        <authorList>
            <person name="Callol A."/>
            <person name="Pajuelo D."/>
            <person name="Ebbesson L."/>
            <person name="Teles M."/>
            <person name="MacKenzie S."/>
            <person name="Amaro C."/>
        </authorList>
    </citation>
    <scope>NUCLEOTIDE SEQUENCE</scope>
</reference>
<accession>A0A0E9SC73</accession>
<sequence length="36" mass="3816">MSTSPPAHLCHSEKIGYYTSPAVARKQVSVAMPLSA</sequence>
<protein>
    <submittedName>
        <fullName evidence="1">Uncharacterized protein</fullName>
    </submittedName>
</protein>
<reference evidence="1" key="1">
    <citation type="submission" date="2014-11" db="EMBL/GenBank/DDBJ databases">
        <authorList>
            <person name="Amaro Gonzalez C."/>
        </authorList>
    </citation>
    <scope>NUCLEOTIDE SEQUENCE</scope>
</reference>
<name>A0A0E9SC73_ANGAN</name>
<dbReference type="AlphaFoldDB" id="A0A0E9SC73"/>
<proteinExistence type="predicted"/>
<evidence type="ECO:0000313" key="1">
    <source>
        <dbReference type="EMBL" id="JAH38275.1"/>
    </source>
</evidence>
<dbReference type="EMBL" id="GBXM01070302">
    <property type="protein sequence ID" value="JAH38275.1"/>
    <property type="molecule type" value="Transcribed_RNA"/>
</dbReference>